<dbReference type="GO" id="GO:0005886">
    <property type="term" value="C:plasma membrane"/>
    <property type="evidence" value="ECO:0007669"/>
    <property type="project" value="TreeGrafter"/>
</dbReference>
<comment type="caution">
    <text evidence="3">The sequence shown here is derived from an EMBL/GenBank/DDBJ whole genome shotgun (WGS) entry which is preliminary data.</text>
</comment>
<evidence type="ECO:0000256" key="2">
    <source>
        <dbReference type="SAM" id="Phobius"/>
    </source>
</evidence>
<keyword evidence="2" id="KW-1133">Transmembrane helix</keyword>
<keyword evidence="2" id="KW-0472">Membrane</keyword>
<feature type="region of interest" description="Disordered" evidence="1">
    <location>
        <begin position="120"/>
        <end position="243"/>
    </location>
</feature>
<dbReference type="GO" id="GO:0033690">
    <property type="term" value="P:positive regulation of osteoblast proliferation"/>
    <property type="evidence" value="ECO:0007669"/>
    <property type="project" value="TreeGrafter"/>
</dbReference>
<feature type="transmembrane region" description="Helical" evidence="2">
    <location>
        <begin position="76"/>
        <end position="99"/>
    </location>
</feature>
<proteinExistence type="predicted"/>
<sequence length="243" mass="26916">MSIFLLWSCGCQATPFPFNMSAEGSGDGEPEILVPTAYSTRGPAPAPVSPTPHVTTAVRIKNFILNEVVDFLRENLLLIIVVTSLLIVIIFIICCASVMSHKRKLNAYYPSSFPAKKYVDQKDKKGGSRTFNEVPEKARDSQKAEPVDSNKQFQTDITTVNKNLRTPSKALVGEKGKDPKSKVSETPKTPQEKPKVEEPAAKPEEEEEQREEPKQSPAPSQPVVCLCHLRNTNPPKQDTDKDK</sequence>
<dbReference type="Pfam" id="PF15724">
    <property type="entry name" value="TMEM119"/>
    <property type="match status" value="1"/>
</dbReference>
<accession>A0A9Q1JCK3</accession>
<dbReference type="InterPro" id="IPR031453">
    <property type="entry name" value="TMEM119"/>
</dbReference>
<gene>
    <name evidence="3" type="ORF">SKAU_G00001570</name>
</gene>
<feature type="compositionally biased region" description="Basic and acidic residues" evidence="1">
    <location>
        <begin position="134"/>
        <end position="148"/>
    </location>
</feature>
<dbReference type="OrthoDB" id="8943443at2759"/>
<dbReference type="Proteomes" id="UP001152622">
    <property type="component" value="Chromosome 1"/>
</dbReference>
<reference evidence="3" key="1">
    <citation type="journal article" date="2023" name="Science">
        <title>Genome structures resolve the early diversification of teleost fishes.</title>
        <authorList>
            <person name="Parey E."/>
            <person name="Louis A."/>
            <person name="Montfort J."/>
            <person name="Bouchez O."/>
            <person name="Roques C."/>
            <person name="Iampietro C."/>
            <person name="Lluch J."/>
            <person name="Castinel A."/>
            <person name="Donnadieu C."/>
            <person name="Desvignes T."/>
            <person name="Floi Bucao C."/>
            <person name="Jouanno E."/>
            <person name="Wen M."/>
            <person name="Mejri S."/>
            <person name="Dirks R."/>
            <person name="Jansen H."/>
            <person name="Henkel C."/>
            <person name="Chen W.J."/>
            <person name="Zahm M."/>
            <person name="Cabau C."/>
            <person name="Klopp C."/>
            <person name="Thompson A.W."/>
            <person name="Robinson-Rechavi M."/>
            <person name="Braasch I."/>
            <person name="Lecointre G."/>
            <person name="Bobe J."/>
            <person name="Postlethwait J.H."/>
            <person name="Berthelot C."/>
            <person name="Roest Crollius H."/>
            <person name="Guiguen Y."/>
        </authorList>
    </citation>
    <scope>NUCLEOTIDE SEQUENCE</scope>
    <source>
        <strain evidence="3">WJC10195</strain>
    </source>
</reference>
<dbReference type="AlphaFoldDB" id="A0A9Q1JCK3"/>
<name>A0A9Q1JCK3_SYNKA</name>
<evidence type="ECO:0008006" key="5">
    <source>
        <dbReference type="Google" id="ProtNLM"/>
    </source>
</evidence>
<dbReference type="GO" id="GO:0030501">
    <property type="term" value="P:positive regulation of bone mineralization"/>
    <property type="evidence" value="ECO:0007669"/>
    <property type="project" value="TreeGrafter"/>
</dbReference>
<feature type="compositionally biased region" description="Polar residues" evidence="1">
    <location>
        <begin position="149"/>
        <end position="166"/>
    </location>
</feature>
<dbReference type="GO" id="GO:0045669">
    <property type="term" value="P:positive regulation of osteoblast differentiation"/>
    <property type="evidence" value="ECO:0007669"/>
    <property type="project" value="TreeGrafter"/>
</dbReference>
<dbReference type="PANTHER" id="PTHR28645:SF1">
    <property type="entry name" value="TRANSMEMBRANE PROTEIN 119"/>
    <property type="match status" value="1"/>
</dbReference>
<dbReference type="PANTHER" id="PTHR28645">
    <property type="entry name" value="TRANSMEMBRANE PROTEIN 119"/>
    <property type="match status" value="1"/>
</dbReference>
<organism evidence="3 4">
    <name type="scientific">Synaphobranchus kaupii</name>
    <name type="common">Kaup's arrowtooth eel</name>
    <dbReference type="NCBI Taxonomy" id="118154"/>
    <lineage>
        <taxon>Eukaryota</taxon>
        <taxon>Metazoa</taxon>
        <taxon>Chordata</taxon>
        <taxon>Craniata</taxon>
        <taxon>Vertebrata</taxon>
        <taxon>Euteleostomi</taxon>
        <taxon>Actinopterygii</taxon>
        <taxon>Neopterygii</taxon>
        <taxon>Teleostei</taxon>
        <taxon>Anguilliformes</taxon>
        <taxon>Synaphobranchidae</taxon>
        <taxon>Synaphobranchus</taxon>
    </lineage>
</organism>
<evidence type="ECO:0000313" key="4">
    <source>
        <dbReference type="Proteomes" id="UP001152622"/>
    </source>
</evidence>
<dbReference type="GO" id="GO:0001503">
    <property type="term" value="P:ossification"/>
    <property type="evidence" value="ECO:0007669"/>
    <property type="project" value="InterPro"/>
</dbReference>
<feature type="compositionally biased region" description="Basic and acidic residues" evidence="1">
    <location>
        <begin position="172"/>
        <end position="203"/>
    </location>
</feature>
<protein>
    <recommendedName>
        <fullName evidence="5">Transmembrane protein 119</fullName>
    </recommendedName>
</protein>
<keyword evidence="4" id="KW-1185">Reference proteome</keyword>
<dbReference type="EMBL" id="JAINUF010000001">
    <property type="protein sequence ID" value="KAJ8379379.1"/>
    <property type="molecule type" value="Genomic_DNA"/>
</dbReference>
<evidence type="ECO:0000313" key="3">
    <source>
        <dbReference type="EMBL" id="KAJ8379379.1"/>
    </source>
</evidence>
<evidence type="ECO:0000256" key="1">
    <source>
        <dbReference type="SAM" id="MobiDB-lite"/>
    </source>
</evidence>
<keyword evidence="2" id="KW-0812">Transmembrane</keyword>